<proteinExistence type="predicted"/>
<dbReference type="AlphaFoldDB" id="A0A8S9H205"/>
<organism evidence="1 2">
    <name type="scientific">Brassica cretica</name>
    <name type="common">Mustard</name>
    <dbReference type="NCBI Taxonomy" id="69181"/>
    <lineage>
        <taxon>Eukaryota</taxon>
        <taxon>Viridiplantae</taxon>
        <taxon>Streptophyta</taxon>
        <taxon>Embryophyta</taxon>
        <taxon>Tracheophyta</taxon>
        <taxon>Spermatophyta</taxon>
        <taxon>Magnoliopsida</taxon>
        <taxon>eudicotyledons</taxon>
        <taxon>Gunneridae</taxon>
        <taxon>Pentapetalae</taxon>
        <taxon>rosids</taxon>
        <taxon>malvids</taxon>
        <taxon>Brassicales</taxon>
        <taxon>Brassicaceae</taxon>
        <taxon>Brassiceae</taxon>
        <taxon>Brassica</taxon>
    </lineage>
</organism>
<dbReference type="EMBL" id="QGKW02001988">
    <property type="protein sequence ID" value="KAF2550287.1"/>
    <property type="molecule type" value="Genomic_DNA"/>
</dbReference>
<sequence>MHGLMSYRRFGRARSVRSDRVSTRARSLRSDRAEHVFGRCVAILFEFLSDDSRFLRKVFRKSICRRRFLRFYFGDLDINFVATVFEQLAPSLLGAWISSEIPMRGMASSDEIGVFGRSSCPKIRK</sequence>
<accession>A0A8S9H205</accession>
<name>A0A8S9H205_BRACR</name>
<protein>
    <submittedName>
        <fullName evidence="1">Uncharacterized protein</fullName>
    </submittedName>
</protein>
<gene>
    <name evidence="1" type="ORF">F2Q68_00033708</name>
</gene>
<dbReference type="Proteomes" id="UP000712281">
    <property type="component" value="Unassembled WGS sequence"/>
</dbReference>
<evidence type="ECO:0000313" key="2">
    <source>
        <dbReference type="Proteomes" id="UP000712281"/>
    </source>
</evidence>
<reference evidence="1" key="1">
    <citation type="submission" date="2019-12" db="EMBL/GenBank/DDBJ databases">
        <title>Genome sequencing and annotation of Brassica cretica.</title>
        <authorList>
            <person name="Studholme D.J."/>
            <person name="Sarris P.F."/>
        </authorList>
    </citation>
    <scope>NUCLEOTIDE SEQUENCE</scope>
    <source>
        <strain evidence="1">PFS-001/15</strain>
        <tissue evidence="1">Leaf</tissue>
    </source>
</reference>
<comment type="caution">
    <text evidence="1">The sequence shown here is derived from an EMBL/GenBank/DDBJ whole genome shotgun (WGS) entry which is preliminary data.</text>
</comment>
<evidence type="ECO:0000313" key="1">
    <source>
        <dbReference type="EMBL" id="KAF2550287.1"/>
    </source>
</evidence>